<dbReference type="Proteomes" id="UP000192391">
    <property type="component" value="Chromosome"/>
</dbReference>
<gene>
    <name evidence="2" type="ORF">B2M23_06580</name>
</gene>
<dbReference type="CDD" id="cd02440">
    <property type="entry name" value="AdoMet_MTases"/>
    <property type="match status" value="1"/>
</dbReference>
<dbReference type="KEGG" id="elim:B2M23_06580"/>
<protein>
    <submittedName>
        <fullName evidence="2">SAM-dependent methyltransferase</fullName>
    </submittedName>
</protein>
<dbReference type="InterPro" id="IPR029063">
    <property type="entry name" value="SAM-dependent_MTases_sf"/>
</dbReference>
<name>A0AAC9QTF1_EUBLI</name>
<dbReference type="GO" id="GO:0008168">
    <property type="term" value="F:methyltransferase activity"/>
    <property type="evidence" value="ECO:0007669"/>
    <property type="project" value="UniProtKB-KW"/>
</dbReference>
<keyword evidence="2" id="KW-0808">Transferase</keyword>
<dbReference type="AlphaFoldDB" id="A0AAC9QTF1"/>
<keyword evidence="2" id="KW-0489">Methyltransferase</keyword>
<dbReference type="Pfam" id="PF13847">
    <property type="entry name" value="Methyltransf_31"/>
    <property type="match status" value="1"/>
</dbReference>
<evidence type="ECO:0000313" key="3">
    <source>
        <dbReference type="Proteomes" id="UP000192391"/>
    </source>
</evidence>
<dbReference type="EMBL" id="CP019962">
    <property type="protein sequence ID" value="ARD65226.1"/>
    <property type="molecule type" value="Genomic_DNA"/>
</dbReference>
<dbReference type="Gene3D" id="3.40.50.150">
    <property type="entry name" value="Vaccinia Virus protein VP39"/>
    <property type="match status" value="1"/>
</dbReference>
<organism evidence="2 3">
    <name type="scientific">Eubacterium limosum</name>
    <dbReference type="NCBI Taxonomy" id="1736"/>
    <lineage>
        <taxon>Bacteria</taxon>
        <taxon>Bacillati</taxon>
        <taxon>Bacillota</taxon>
        <taxon>Clostridia</taxon>
        <taxon>Eubacteriales</taxon>
        <taxon>Eubacteriaceae</taxon>
        <taxon>Eubacterium</taxon>
    </lineage>
</organism>
<evidence type="ECO:0000259" key="1">
    <source>
        <dbReference type="Pfam" id="PF13847"/>
    </source>
</evidence>
<feature type="domain" description="Methyltransferase" evidence="1">
    <location>
        <begin position="36"/>
        <end position="167"/>
    </location>
</feature>
<dbReference type="SUPFAM" id="SSF53335">
    <property type="entry name" value="S-adenosyl-L-methionine-dependent methyltransferases"/>
    <property type="match status" value="1"/>
</dbReference>
<reference evidence="3" key="1">
    <citation type="journal article" date="2017" name="Sci. Rep.">
        <title>Determination of the Genome and Primary Transcriptome of Syngas Fermenting Eubacterium limosum ATCC 8486.</title>
        <authorList>
            <person name="Song Y."/>
            <person name="Shin J."/>
            <person name="Jeong Y."/>
            <person name="Jin S."/>
            <person name="Lee J.K."/>
            <person name="Kim D.R."/>
            <person name="Kim S.C."/>
            <person name="Cho S."/>
            <person name="Cho B.K."/>
        </authorList>
    </citation>
    <scope>NUCLEOTIDE SEQUENCE [LARGE SCALE GENOMIC DNA]</scope>
    <source>
        <strain evidence="3">ATCC 8486</strain>
    </source>
</reference>
<dbReference type="RefSeq" id="WP_038353745.1">
    <property type="nucleotide sequence ID" value="NZ_CP019962.1"/>
</dbReference>
<accession>A0AAC9QTF1</accession>
<dbReference type="GO" id="GO:0032259">
    <property type="term" value="P:methylation"/>
    <property type="evidence" value="ECO:0007669"/>
    <property type="project" value="UniProtKB-KW"/>
</dbReference>
<evidence type="ECO:0000313" key="2">
    <source>
        <dbReference type="EMBL" id="ARD65226.1"/>
    </source>
</evidence>
<proteinExistence type="predicted"/>
<sequence>MANNRLFDDIVQWDIANWKRAIEFWNESIDINDIQGKKILELGANKGGLSLYFALNGGEVVCSDYIPETIDEEEYWKEAKKLHKKYGVDKRITYRNIDACKINQKEMFDIITFKSVCGAVGRNGNISNQKEMFAGIYQALKSGGCLLFCDNLSGTKLHRMMRSKFSKAYKNGWEYLNYNKFDSLLDEFFIQYKSFGLFACFIKNKYLNKFFGKIDKFLEHLTVPEKRYIVSCIAYKDKPKFR</sequence>
<dbReference type="InterPro" id="IPR025714">
    <property type="entry name" value="Methyltranfer_dom"/>
</dbReference>